<evidence type="ECO:0000256" key="5">
    <source>
        <dbReference type="ARBA" id="ARBA00022723"/>
    </source>
</evidence>
<feature type="domain" description="AdoMet activation" evidence="12">
    <location>
        <begin position="568"/>
        <end position="888"/>
    </location>
</feature>
<dbReference type="Pfam" id="PF02607">
    <property type="entry name" value="B12-binding_2"/>
    <property type="match status" value="1"/>
</dbReference>
<dbReference type="InterPro" id="IPR004223">
    <property type="entry name" value="VitB12-dep_Met_synth_activ_dom"/>
</dbReference>
<comment type="caution">
    <text evidence="15">The sequence shown here is derived from an EMBL/GenBank/DDBJ whole genome shotgun (WGS) entry which is preliminary data.</text>
</comment>
<dbReference type="Pfam" id="PF02310">
    <property type="entry name" value="B12-binding"/>
    <property type="match status" value="1"/>
</dbReference>
<organism evidence="15 16">
    <name type="scientific">Qipengyuania qiaonensis</name>
    <dbReference type="NCBI Taxonomy" id="2867240"/>
    <lineage>
        <taxon>Bacteria</taxon>
        <taxon>Pseudomonadati</taxon>
        <taxon>Pseudomonadota</taxon>
        <taxon>Alphaproteobacteria</taxon>
        <taxon>Sphingomonadales</taxon>
        <taxon>Erythrobacteraceae</taxon>
        <taxon>Qipengyuania</taxon>
    </lineage>
</organism>
<keyword evidence="4 9" id="KW-0808">Transferase</keyword>
<keyword evidence="5 9" id="KW-0479">Metal-binding</keyword>
<evidence type="ECO:0000256" key="6">
    <source>
        <dbReference type="ARBA" id="ARBA00022737"/>
    </source>
</evidence>
<dbReference type="EMBL" id="JAIGNO010000008">
    <property type="protein sequence ID" value="MBX7483404.1"/>
    <property type="molecule type" value="Genomic_DNA"/>
</dbReference>
<feature type="region of interest" description="Disordered" evidence="10">
    <location>
        <begin position="1"/>
        <end position="22"/>
    </location>
</feature>
<keyword evidence="9" id="KW-0862">Zinc</keyword>
<dbReference type="InterPro" id="IPR036724">
    <property type="entry name" value="Cobalamin-bd_sf"/>
</dbReference>
<dbReference type="SUPFAM" id="SSF47644">
    <property type="entry name" value="Methionine synthase domain"/>
    <property type="match status" value="1"/>
</dbReference>
<keyword evidence="9" id="KW-0028">Amino-acid biosynthesis</keyword>
<dbReference type="PIRSF" id="PIRSF000381">
    <property type="entry name" value="MetH"/>
    <property type="match status" value="1"/>
</dbReference>
<dbReference type="GO" id="GO:0008705">
    <property type="term" value="F:methionine synthase activity"/>
    <property type="evidence" value="ECO:0007669"/>
    <property type="project" value="UniProtKB-EC"/>
</dbReference>
<evidence type="ECO:0000259" key="12">
    <source>
        <dbReference type="PROSITE" id="PS50974"/>
    </source>
</evidence>
<evidence type="ECO:0000259" key="11">
    <source>
        <dbReference type="PROSITE" id="PS50972"/>
    </source>
</evidence>
<dbReference type="PROSITE" id="PS51332">
    <property type="entry name" value="B12_BINDING"/>
    <property type="match status" value="1"/>
</dbReference>
<dbReference type="Gene3D" id="3.40.50.280">
    <property type="entry name" value="Cobalamin-binding domain"/>
    <property type="match status" value="1"/>
</dbReference>
<dbReference type="SUPFAM" id="SSF56507">
    <property type="entry name" value="Methionine synthase activation domain-like"/>
    <property type="match status" value="1"/>
</dbReference>
<dbReference type="SUPFAM" id="SSF52242">
    <property type="entry name" value="Cobalamin (vitamin B12)-binding domain"/>
    <property type="match status" value="1"/>
</dbReference>
<dbReference type="CDD" id="cd02069">
    <property type="entry name" value="methionine_synthase_B12_BD"/>
    <property type="match status" value="1"/>
</dbReference>
<feature type="domain" description="B12-binding N-terminal" evidence="14">
    <location>
        <begin position="321"/>
        <end position="415"/>
    </location>
</feature>
<dbReference type="InterPro" id="IPR003759">
    <property type="entry name" value="Cbl-bd_cap"/>
</dbReference>
<dbReference type="Gene3D" id="3.10.196.10">
    <property type="entry name" value="Vitamin B12-dependent methionine synthase, activation domain"/>
    <property type="match status" value="1"/>
</dbReference>
<dbReference type="InterPro" id="IPR033706">
    <property type="entry name" value="Met_synthase_B12-bd"/>
</dbReference>
<dbReference type="SMART" id="SM01018">
    <property type="entry name" value="B12-binding_2"/>
    <property type="match status" value="1"/>
</dbReference>
<comment type="catalytic activity">
    <reaction evidence="9">
        <text>(6S)-5-methyl-5,6,7,8-tetrahydrofolate + L-homocysteine = (6S)-5,6,7,8-tetrahydrofolate + L-methionine</text>
        <dbReference type="Rhea" id="RHEA:11172"/>
        <dbReference type="ChEBI" id="CHEBI:18608"/>
        <dbReference type="ChEBI" id="CHEBI:57453"/>
        <dbReference type="ChEBI" id="CHEBI:57844"/>
        <dbReference type="ChEBI" id="CHEBI:58199"/>
        <dbReference type="EC" id="2.1.1.13"/>
    </reaction>
</comment>
<evidence type="ECO:0000313" key="15">
    <source>
        <dbReference type="EMBL" id="MBX7483404.1"/>
    </source>
</evidence>
<keyword evidence="9" id="KW-0486">Methionine biosynthesis</keyword>
<dbReference type="PROSITE" id="PS50974">
    <property type="entry name" value="ADOMET_ACTIVATION"/>
    <property type="match status" value="1"/>
</dbReference>
<proteinExistence type="inferred from homology"/>
<dbReference type="Gene3D" id="3.20.20.20">
    <property type="entry name" value="Dihydropteroate synthase-like"/>
    <property type="match status" value="1"/>
</dbReference>
<comment type="function">
    <text evidence="9">Catalyzes the transfer of a methyl group from methyl-cobalamin to homocysteine, yielding enzyme-bound cob(I)alamin and methionine. Subsequently, remethylates the cofactor using methyltetrahydrofolate.</text>
</comment>
<evidence type="ECO:0000256" key="7">
    <source>
        <dbReference type="ARBA" id="ARBA00023285"/>
    </source>
</evidence>
<evidence type="ECO:0000256" key="3">
    <source>
        <dbReference type="ARBA" id="ARBA00022628"/>
    </source>
</evidence>
<dbReference type="Gene3D" id="1.10.288.10">
    <property type="entry name" value="Cobalamin-dependent Methionine Synthase, domain 2"/>
    <property type="match status" value="1"/>
</dbReference>
<reference evidence="15 16" key="1">
    <citation type="submission" date="2021-08" db="EMBL/GenBank/DDBJ databases">
        <title>Comparative Genomics Analysis of the Genus Qipengyuania Reveals Extensive Genetic Diversity and Metabolic Versatility, Including the Description of Fifteen Novel Species.</title>
        <authorList>
            <person name="Liu Y."/>
        </authorList>
    </citation>
    <scope>NUCLEOTIDE SEQUENCE [LARGE SCALE GENOMIC DNA]</scope>
    <source>
        <strain evidence="15 16">6D47A</strain>
    </source>
</reference>
<evidence type="ECO:0000256" key="10">
    <source>
        <dbReference type="SAM" id="MobiDB-lite"/>
    </source>
</evidence>
<dbReference type="CDD" id="cd00740">
    <property type="entry name" value="MeTr"/>
    <property type="match status" value="1"/>
</dbReference>
<evidence type="ECO:0000259" key="14">
    <source>
        <dbReference type="PROSITE" id="PS51337"/>
    </source>
</evidence>
<dbReference type="InterPro" id="IPR037010">
    <property type="entry name" value="VitB12-dep_Met_synth_activ_sf"/>
</dbReference>
<feature type="domain" description="Pterin-binding" evidence="11">
    <location>
        <begin position="30"/>
        <end position="290"/>
    </location>
</feature>
<dbReference type="InterPro" id="IPR006158">
    <property type="entry name" value="Cobalamin-bd"/>
</dbReference>
<dbReference type="PANTHER" id="PTHR45833:SF1">
    <property type="entry name" value="METHIONINE SYNTHASE"/>
    <property type="match status" value="1"/>
</dbReference>
<dbReference type="PANTHER" id="PTHR45833">
    <property type="entry name" value="METHIONINE SYNTHASE"/>
    <property type="match status" value="1"/>
</dbReference>
<gene>
    <name evidence="15" type="primary">metH</name>
    <name evidence="15" type="ORF">K3174_12755</name>
</gene>
<dbReference type="Pfam" id="PF02965">
    <property type="entry name" value="Met_synt_B12"/>
    <property type="match status" value="1"/>
</dbReference>
<dbReference type="NCBIfam" id="TIGR02082">
    <property type="entry name" value="metH"/>
    <property type="match status" value="1"/>
</dbReference>
<comment type="pathway">
    <text evidence="9">Amino-acid biosynthesis; L-methionine biosynthesis via de novo pathway; L-methionine from L-homocysteine (MetH route): step 1/1.</text>
</comment>
<evidence type="ECO:0000256" key="4">
    <source>
        <dbReference type="ARBA" id="ARBA00022679"/>
    </source>
</evidence>
<dbReference type="PROSITE" id="PS50972">
    <property type="entry name" value="PTERIN_BINDING"/>
    <property type="match status" value="1"/>
</dbReference>
<dbReference type="InterPro" id="IPR000489">
    <property type="entry name" value="Pterin-binding_dom"/>
</dbReference>
<comment type="cofactor">
    <cofactor evidence="9">
        <name>Zn(2+)</name>
        <dbReference type="ChEBI" id="CHEBI:29105"/>
    </cofactor>
</comment>
<evidence type="ECO:0000313" key="16">
    <source>
        <dbReference type="Proteomes" id="UP000755104"/>
    </source>
</evidence>
<dbReference type="PROSITE" id="PS51337">
    <property type="entry name" value="B12_BINDING_NTER"/>
    <property type="match status" value="1"/>
</dbReference>
<evidence type="ECO:0000259" key="13">
    <source>
        <dbReference type="PROSITE" id="PS51332"/>
    </source>
</evidence>
<feature type="domain" description="B12-binding" evidence="13">
    <location>
        <begin position="418"/>
        <end position="553"/>
    </location>
</feature>
<comment type="similarity">
    <text evidence="1">Belongs to the vitamin-B12 dependent methionine synthase family.</text>
</comment>
<evidence type="ECO:0000256" key="2">
    <source>
        <dbReference type="ARBA" id="ARBA00022603"/>
    </source>
</evidence>
<keyword evidence="2 9" id="KW-0489">Methyltransferase</keyword>
<dbReference type="Gene3D" id="1.10.1240.10">
    <property type="entry name" value="Methionine synthase domain"/>
    <property type="match status" value="1"/>
</dbReference>
<dbReference type="SUPFAM" id="SSF51717">
    <property type="entry name" value="Dihydropteroate synthetase-like"/>
    <property type="match status" value="1"/>
</dbReference>
<evidence type="ECO:0000256" key="1">
    <source>
        <dbReference type="ARBA" id="ARBA00010398"/>
    </source>
</evidence>
<evidence type="ECO:0000256" key="9">
    <source>
        <dbReference type="PIRNR" id="PIRNR000381"/>
    </source>
</evidence>
<keyword evidence="9" id="KW-0949">S-adenosyl-L-methionine</keyword>
<comment type="cofactor">
    <cofactor evidence="9">
        <name>methylcob(III)alamin</name>
        <dbReference type="ChEBI" id="CHEBI:28115"/>
    </cofactor>
</comment>
<dbReference type="EC" id="2.1.1.13" evidence="8 9"/>
<protein>
    <recommendedName>
        <fullName evidence="8 9">Methionine synthase</fullName>
        <ecNumber evidence="8 9">2.1.1.13</ecNumber>
    </recommendedName>
    <alternativeName>
        <fullName evidence="9">5-methyltetrahydrofolate--homocysteine methyltransferase</fullName>
    </alternativeName>
</protein>
<accession>A0ABS7JC35</accession>
<dbReference type="InterPro" id="IPR036594">
    <property type="entry name" value="Meth_synthase_dom"/>
</dbReference>
<sequence>MSAKPFTTQSCRRAISNGPESMNDRTTARFVNIGERTNVTGSARFKKLIMADDYETAVEVARDQVENGAQVIDVNMDEGLLDAEKAMTTFLKLIAAEPDIARVPVMIDSSKWSVIEAGLKCVSGKPIVNSISMKEGEDAFLGHARKCMAYGAAVVVMAFDETGQADTKERKVEICARAYDLLTGIGFPPEDIIFDPNIFAVATGIEEHDRYGLDFIEAVEEIKARCPHAKTSGGLSNLSFSFRGNETVRRAMHSVFLFHAIPAGLDMAIVNAGQLDVYDQIDPQLREACEDVILMRRDDATERLIELAESYKGKSAADEKAAEEWRGWDVRRRLEHALVKGIDAHVVADTEEARQQFDRPIEVIEGPLMDGMNVVGDLFGSGKMFLPQVVKSARVMKKAVAHLIPFIEAEKEEGARAKGKIVMATVKGDVHDIGKNIVGVVLQCNGYEVIDLGVMVPWSRILEAANENDADMIGLSGLITPSLDEMVTVAEEMKAANMTMPLLIGGATTSKVHTALRIDPAYPGPVIHVLDASRAVGVASRLLSDTQRDGFVDETATEYAKVREAREGKAQSVLLTLDEARANYFDAYLSDKAAPPLQPGLHRFGNWALADLRDYIDWTPFFRAWELHGTYPKILDDEVVGETARQLKADADAMLDRIIGEKWLTAKGVVGFWPCARDGDDVTIHDAEGETHTVLPFLRQQVKKSRDRANMCLADFIDPAGDWIGGFAVGIHGIEEHSKRFLADKDDYSDILLKALADRFAEAFAERLHQHVRTDLWGYAPQEQLTNEALIKEEYRGIRPAPGYPACPDHSLKPILFGLLDAQAQTGISLTENFAMYPTSAVSGFYFGHPEAEYFGVARIGRDQLEDYAARRGVDIATAERWLRPNLD</sequence>
<comment type="domain">
    <text evidence="9">Modular enzyme with four functionally distinct domains. The isolated Hcy-binding domain catalyzes methyl transfer from free methylcobalamin to homocysteine. The Hcy-binding domain in association with the pterin-binding domain catalyzes the methylation of cob(I)alamin by methyltetrahydrofolate and the methylation of homocysteine. The B12-binding domain binds the cofactor. The AdoMet activation domain binds S-adenosyl-L-methionine. Under aerobic conditions cob(I)alamin can be converted to inactive cob(II)alamin. Reductive methylation by S-adenosyl-L-methionine and flavodoxin regenerates methylcobalamin.</text>
</comment>
<dbReference type="GO" id="GO:0032259">
    <property type="term" value="P:methylation"/>
    <property type="evidence" value="ECO:0007669"/>
    <property type="project" value="UniProtKB-KW"/>
</dbReference>
<keyword evidence="7 9" id="KW-0170">Cobalt</keyword>
<keyword evidence="6" id="KW-0677">Repeat</keyword>
<dbReference type="InterPro" id="IPR050554">
    <property type="entry name" value="Met_Synthase/Corrinoid"/>
</dbReference>
<dbReference type="InterPro" id="IPR011822">
    <property type="entry name" value="MetH"/>
</dbReference>
<feature type="compositionally biased region" description="Polar residues" evidence="10">
    <location>
        <begin position="1"/>
        <end position="11"/>
    </location>
</feature>
<dbReference type="Pfam" id="PF00809">
    <property type="entry name" value="Pterin_bind"/>
    <property type="match status" value="1"/>
</dbReference>
<keyword evidence="16" id="KW-1185">Reference proteome</keyword>
<evidence type="ECO:0000256" key="8">
    <source>
        <dbReference type="NCBIfam" id="TIGR02082"/>
    </source>
</evidence>
<keyword evidence="3 9" id="KW-0846">Cobalamin</keyword>
<dbReference type="InterPro" id="IPR011005">
    <property type="entry name" value="Dihydropteroate_synth-like_sf"/>
</dbReference>
<name>A0ABS7JC35_9SPHN</name>
<dbReference type="Proteomes" id="UP000755104">
    <property type="component" value="Unassembled WGS sequence"/>
</dbReference>